<dbReference type="STRING" id="759272.G0SAP4"/>
<dbReference type="RefSeq" id="XP_006694701.1">
    <property type="nucleotide sequence ID" value="XM_006694638.1"/>
</dbReference>
<dbReference type="GO" id="GO:0003697">
    <property type="term" value="F:single-stranded DNA binding"/>
    <property type="evidence" value="ECO:0007669"/>
    <property type="project" value="TreeGrafter"/>
</dbReference>
<evidence type="ECO:0000256" key="5">
    <source>
        <dbReference type="ARBA" id="ARBA00023242"/>
    </source>
</evidence>
<organism evidence="11">
    <name type="scientific">Chaetomium thermophilum (strain DSM 1495 / CBS 144.50 / IMI 039719)</name>
    <name type="common">Thermochaetoides thermophila</name>
    <dbReference type="NCBI Taxonomy" id="759272"/>
    <lineage>
        <taxon>Eukaryota</taxon>
        <taxon>Fungi</taxon>
        <taxon>Dikarya</taxon>
        <taxon>Ascomycota</taxon>
        <taxon>Pezizomycotina</taxon>
        <taxon>Sordariomycetes</taxon>
        <taxon>Sordariomycetidae</taxon>
        <taxon>Sordariales</taxon>
        <taxon>Chaetomiaceae</taxon>
        <taxon>Thermochaetoides</taxon>
    </lineage>
</organism>
<evidence type="ECO:0000256" key="1">
    <source>
        <dbReference type="ARBA" id="ARBA00004123"/>
    </source>
</evidence>
<dbReference type="Gene3D" id="3.90.260.10">
    <property type="entry name" value="Transglutaminase-like"/>
    <property type="match status" value="1"/>
</dbReference>
<dbReference type="Pfam" id="PF10405">
    <property type="entry name" value="BHD_3"/>
    <property type="match status" value="1"/>
</dbReference>
<comment type="similarity">
    <text evidence="2">Belongs to the XPC family.</text>
</comment>
<dbReference type="AlphaFoldDB" id="G0SAP4"/>
<accession>G0SAP4</accession>
<evidence type="ECO:0000256" key="3">
    <source>
        <dbReference type="ARBA" id="ARBA00022763"/>
    </source>
</evidence>
<name>G0SAP4_CHATD</name>
<dbReference type="EMBL" id="GL988043">
    <property type="protein sequence ID" value="EGS19816.1"/>
    <property type="molecule type" value="Genomic_DNA"/>
</dbReference>
<dbReference type="GeneID" id="18258339"/>
<dbReference type="InterPro" id="IPR018328">
    <property type="entry name" value="Rad4_beta-hairpin_dom3"/>
</dbReference>
<dbReference type="SMART" id="SM01030">
    <property type="entry name" value="BHD_1"/>
    <property type="match status" value="1"/>
</dbReference>
<comment type="subcellular location">
    <subcellularLocation>
        <location evidence="1">Nucleus</location>
    </subcellularLocation>
</comment>
<dbReference type="SMART" id="SM01032">
    <property type="entry name" value="BHD_3"/>
    <property type="match status" value="1"/>
</dbReference>
<feature type="region of interest" description="Disordered" evidence="6">
    <location>
        <begin position="1"/>
        <end position="121"/>
    </location>
</feature>
<dbReference type="InterPro" id="IPR018325">
    <property type="entry name" value="Rad4/PNGase_transGLS-fold"/>
</dbReference>
<feature type="domain" description="Rad4 beta-hairpin" evidence="7">
    <location>
        <begin position="577"/>
        <end position="635"/>
    </location>
</feature>
<feature type="region of interest" description="Disordered" evidence="6">
    <location>
        <begin position="353"/>
        <end position="372"/>
    </location>
</feature>
<proteinExistence type="inferred from homology"/>
<feature type="compositionally biased region" description="Basic and acidic residues" evidence="6">
    <location>
        <begin position="28"/>
        <end position="40"/>
    </location>
</feature>
<dbReference type="InterPro" id="IPR036985">
    <property type="entry name" value="Transglutaminase-like_sf"/>
</dbReference>
<keyword evidence="11" id="KW-1185">Reference proteome</keyword>
<keyword evidence="4" id="KW-0234">DNA repair</keyword>
<evidence type="ECO:0000256" key="6">
    <source>
        <dbReference type="SAM" id="MobiDB-lite"/>
    </source>
</evidence>
<feature type="domain" description="Rad4 beta-hairpin" evidence="9">
    <location>
        <begin position="717"/>
        <end position="791"/>
    </location>
</feature>
<dbReference type="OMA" id="IPEWLMS"/>
<dbReference type="Proteomes" id="UP000008066">
    <property type="component" value="Unassembled WGS sequence"/>
</dbReference>
<dbReference type="GO" id="GO:0000111">
    <property type="term" value="C:nucleotide-excision repair factor 2 complex"/>
    <property type="evidence" value="ECO:0007669"/>
    <property type="project" value="TreeGrafter"/>
</dbReference>
<dbReference type="GO" id="GO:0071942">
    <property type="term" value="C:XPC complex"/>
    <property type="evidence" value="ECO:0007669"/>
    <property type="project" value="TreeGrafter"/>
</dbReference>
<feature type="compositionally biased region" description="Polar residues" evidence="6">
    <location>
        <begin position="81"/>
        <end position="103"/>
    </location>
</feature>
<dbReference type="KEGG" id="cthr:CTHT_0043010"/>
<dbReference type="InterPro" id="IPR018326">
    <property type="entry name" value="Rad4_beta-hairpin_dom1"/>
</dbReference>
<dbReference type="GO" id="GO:0005737">
    <property type="term" value="C:cytoplasm"/>
    <property type="evidence" value="ECO:0007669"/>
    <property type="project" value="TreeGrafter"/>
</dbReference>
<dbReference type="PANTHER" id="PTHR12135:SF0">
    <property type="entry name" value="DNA REPAIR PROTEIN COMPLEMENTING XP-C CELLS"/>
    <property type="match status" value="1"/>
</dbReference>
<dbReference type="Pfam" id="PF03835">
    <property type="entry name" value="Rad4"/>
    <property type="match status" value="1"/>
</dbReference>
<sequence>MAGKKRLAPSRSGPQKLAGGSKAAIPEVFREMLREVHREQLTTQNSDPAERPAKRKRPGEGRIAARSTTAKANEDKDMDTVNDTQGKSPGSSSMRKASTTASIPRNKEYEKPQVDSIGMPKPIIQTAVRELDEEDEDEFDDIDFEDVAIGPSASSKPESGSCQTSSGLNLNLSAHLSANANTPGRPERRKRMTREEKQRRIQVHKIHFLCLLAHVERRNWWCNDPEVQGILRSLLPEKTIGALIPRESLNQFGRTLSLKRGVQEARDAFKIKYTIMERGLRRALWAEDEKQLRNYQLPHDMESVKEKEDFIKAAKTMRGSRDVGAQLFCALLRAVGVEARLVCSLQPLPFVSTAPSMSQRDSKPEKPPKPNPIEQYEAVIAKNTTKFPQSPAGATTLNVATTLGFRSHFGRPYHYTTFYQLPQTTSPAQSPPVPPPPPVFKKIRDESAYPVYWVEVLDAGPNTWHPVDPLVTCTQWRTDCLEPPLSDLQNNMAYVIAFSADGRATDVTRRYAKAYATKTRKLRIDDPSLYPTNHLVNPNKAVMTDGERFLRLALFRYRGRITPPDQAELTELSTIESREPMPQNIIDFKDHPVYVLERHLLQNEALVPDAKPVGTLTTGSTRKKKENIYLRSDVRVVRSKEAWFRLGRVVRRDEVAVKILPRRRTTKGYTSLSAADCEDDDIDHVGLFGDSASGNIPLYMYSQTERYQAPPVQNGVVPRNSFGNIELFVPGMLPKGGVHIKHEMAGKAAWLLGVDYAPALVGFAWEGKMGRGVLKGIVVAKEYEEAVWTVIRGLEDLEREEEEDRKRRRVLAMWKYMLRGLKIRERVWANVDEGGEAEDKDEGGSMKIEEIQQEHVQVEDAEEQYNGAGGFFVPDEDNDNDQGGGFLIE</sequence>
<dbReference type="GO" id="GO:0006289">
    <property type="term" value="P:nucleotide-excision repair"/>
    <property type="evidence" value="ECO:0007669"/>
    <property type="project" value="InterPro"/>
</dbReference>
<dbReference type="Pfam" id="PF10404">
    <property type="entry name" value="BHD_2"/>
    <property type="match status" value="1"/>
</dbReference>
<evidence type="ECO:0000259" key="9">
    <source>
        <dbReference type="SMART" id="SM01032"/>
    </source>
</evidence>
<feature type="domain" description="Rad4 beta-hairpin" evidence="8">
    <location>
        <begin position="637"/>
        <end position="710"/>
    </location>
</feature>
<dbReference type="PANTHER" id="PTHR12135">
    <property type="entry name" value="DNA REPAIR PROTEIN XP-C / RAD4"/>
    <property type="match status" value="1"/>
</dbReference>
<evidence type="ECO:0000313" key="11">
    <source>
        <dbReference type="Proteomes" id="UP000008066"/>
    </source>
</evidence>
<reference evidence="10 11" key="1">
    <citation type="journal article" date="2011" name="Cell">
        <title>Insight into structure and assembly of the nuclear pore complex by utilizing the genome of a eukaryotic thermophile.</title>
        <authorList>
            <person name="Amlacher S."/>
            <person name="Sarges P."/>
            <person name="Flemming D."/>
            <person name="van Noort V."/>
            <person name="Kunze R."/>
            <person name="Devos D.P."/>
            <person name="Arumugam M."/>
            <person name="Bork P."/>
            <person name="Hurt E."/>
        </authorList>
    </citation>
    <scope>NUCLEOTIDE SEQUENCE [LARGE SCALE GENOMIC DNA]</scope>
    <source>
        <strain evidence="11">DSM 1495 / CBS 144.50 / IMI 039719</strain>
    </source>
</reference>
<evidence type="ECO:0000259" key="7">
    <source>
        <dbReference type="SMART" id="SM01030"/>
    </source>
</evidence>
<dbReference type="OrthoDB" id="300780at2759"/>
<dbReference type="SMART" id="SM01031">
    <property type="entry name" value="BHD_2"/>
    <property type="match status" value="1"/>
</dbReference>
<dbReference type="GO" id="GO:0006298">
    <property type="term" value="P:mismatch repair"/>
    <property type="evidence" value="ECO:0007669"/>
    <property type="project" value="TreeGrafter"/>
</dbReference>
<dbReference type="InterPro" id="IPR042488">
    <property type="entry name" value="Rad4_BHD3_sf"/>
</dbReference>
<keyword evidence="5" id="KW-0539">Nucleus</keyword>
<feature type="compositionally biased region" description="Polar residues" evidence="6">
    <location>
        <begin position="152"/>
        <end position="164"/>
    </location>
</feature>
<dbReference type="InterPro" id="IPR004583">
    <property type="entry name" value="DNA_repair_Rad4"/>
</dbReference>
<evidence type="ECO:0000313" key="10">
    <source>
        <dbReference type="EMBL" id="EGS19816.1"/>
    </source>
</evidence>
<protein>
    <submittedName>
        <fullName evidence="10">Putative DNA repair protein</fullName>
    </submittedName>
</protein>
<dbReference type="InterPro" id="IPR018327">
    <property type="entry name" value="BHD_2"/>
</dbReference>
<gene>
    <name evidence="10" type="ORF">CTHT_0043010</name>
</gene>
<evidence type="ECO:0000256" key="2">
    <source>
        <dbReference type="ARBA" id="ARBA00009525"/>
    </source>
</evidence>
<evidence type="ECO:0000259" key="8">
    <source>
        <dbReference type="SMART" id="SM01031"/>
    </source>
</evidence>
<feature type="region of interest" description="Disordered" evidence="6">
    <location>
        <begin position="176"/>
        <end position="197"/>
    </location>
</feature>
<dbReference type="SUPFAM" id="SSF54001">
    <property type="entry name" value="Cysteine proteinases"/>
    <property type="match status" value="1"/>
</dbReference>
<dbReference type="Gene3D" id="3.30.70.2460">
    <property type="entry name" value="Rad4, beta-hairpin domain BHD3"/>
    <property type="match status" value="1"/>
</dbReference>
<dbReference type="GO" id="GO:0003684">
    <property type="term" value="F:damaged DNA binding"/>
    <property type="evidence" value="ECO:0007669"/>
    <property type="project" value="InterPro"/>
</dbReference>
<dbReference type="InterPro" id="IPR038765">
    <property type="entry name" value="Papain-like_cys_pep_sf"/>
</dbReference>
<dbReference type="eggNOG" id="KOG2179">
    <property type="taxonomic scope" value="Eukaryota"/>
</dbReference>
<dbReference type="Gene3D" id="2.20.20.110">
    <property type="entry name" value="Rad4, beta-hairpin domain BHD1"/>
    <property type="match status" value="1"/>
</dbReference>
<dbReference type="Pfam" id="PF10403">
    <property type="entry name" value="BHD_1"/>
    <property type="match status" value="1"/>
</dbReference>
<keyword evidence="3" id="KW-0227">DNA damage</keyword>
<dbReference type="HOGENOM" id="CLU_003639_1_0_1"/>
<feature type="region of interest" description="Disordered" evidence="6">
    <location>
        <begin position="149"/>
        <end position="168"/>
    </location>
</feature>
<evidence type="ECO:0000256" key="4">
    <source>
        <dbReference type="ARBA" id="ARBA00023204"/>
    </source>
</evidence>
<feature type="region of interest" description="Disordered" evidence="6">
    <location>
        <begin position="866"/>
        <end position="889"/>
    </location>
</feature>